<keyword evidence="3" id="KW-0804">Transcription</keyword>
<proteinExistence type="predicted"/>
<dbReference type="InterPro" id="IPR050109">
    <property type="entry name" value="HTH-type_TetR-like_transc_reg"/>
</dbReference>
<evidence type="ECO:0000256" key="1">
    <source>
        <dbReference type="ARBA" id="ARBA00023015"/>
    </source>
</evidence>
<reference evidence="6" key="1">
    <citation type="submission" date="2024-06" db="EMBL/GenBank/DDBJ databases">
        <title>The genome sequences of Kitasatospora sp. strain HUAS MG31.</title>
        <authorList>
            <person name="Mo P."/>
        </authorList>
    </citation>
    <scope>NUCLEOTIDE SEQUENCE</scope>
    <source>
        <strain evidence="6">HUAS MG31</strain>
    </source>
</reference>
<dbReference type="PROSITE" id="PS50977">
    <property type="entry name" value="HTH_TETR_2"/>
    <property type="match status" value="1"/>
</dbReference>
<dbReference type="SUPFAM" id="SSF48498">
    <property type="entry name" value="Tetracyclin repressor-like, C-terminal domain"/>
    <property type="match status" value="1"/>
</dbReference>
<name>A0AAU8K7N2_9ACTN</name>
<accession>A0AAU8K7N2</accession>
<dbReference type="EMBL" id="CP159872">
    <property type="protein sequence ID" value="XCM84066.1"/>
    <property type="molecule type" value="Genomic_DNA"/>
</dbReference>
<dbReference type="Gene3D" id="1.10.357.10">
    <property type="entry name" value="Tetracycline Repressor, domain 2"/>
    <property type="match status" value="1"/>
</dbReference>
<feature type="domain" description="HTH tetR-type" evidence="5">
    <location>
        <begin position="7"/>
        <end position="67"/>
    </location>
</feature>
<keyword evidence="2 4" id="KW-0238">DNA-binding</keyword>
<dbReference type="AlphaFoldDB" id="A0AAU8K7N2"/>
<organism evidence="6">
    <name type="scientific">Kitasatospora camelliae</name>
    <dbReference type="NCBI Taxonomy" id="3156397"/>
    <lineage>
        <taxon>Bacteria</taxon>
        <taxon>Bacillati</taxon>
        <taxon>Actinomycetota</taxon>
        <taxon>Actinomycetes</taxon>
        <taxon>Kitasatosporales</taxon>
        <taxon>Streptomycetaceae</taxon>
        <taxon>Kitasatospora</taxon>
    </lineage>
</organism>
<dbReference type="PANTHER" id="PTHR30055:SF234">
    <property type="entry name" value="HTH-TYPE TRANSCRIPTIONAL REGULATOR BETI"/>
    <property type="match status" value="1"/>
</dbReference>
<dbReference type="Pfam" id="PF00440">
    <property type="entry name" value="TetR_N"/>
    <property type="match status" value="1"/>
</dbReference>
<sequence length="195" mass="21145">MKQERARRTYESILDAAAEEFLLLGYAQATLSGVVARTGMTKGALYGHFSSKEALAATLVEQGAAVWSQVLAETESSRLGPVEKLQALTVGLTNRIETDVRVRAALRLASELRDSIGEGDQLLRDIGWFLTSSARRAQATEELSALHSPTAVSHLLMAVVFGYQHLAAACRDRAALSDIEELWEVLAYALRGSVV</sequence>
<evidence type="ECO:0000256" key="3">
    <source>
        <dbReference type="ARBA" id="ARBA00023163"/>
    </source>
</evidence>
<evidence type="ECO:0000313" key="6">
    <source>
        <dbReference type="EMBL" id="XCM84066.1"/>
    </source>
</evidence>
<dbReference type="KEGG" id="kcm:ABWK59_18545"/>
<dbReference type="RefSeq" id="WP_354645004.1">
    <property type="nucleotide sequence ID" value="NZ_CP159872.1"/>
</dbReference>
<dbReference type="PRINTS" id="PR00455">
    <property type="entry name" value="HTHTETR"/>
</dbReference>
<feature type="DNA-binding region" description="H-T-H motif" evidence="4">
    <location>
        <begin position="30"/>
        <end position="49"/>
    </location>
</feature>
<dbReference type="InterPro" id="IPR036271">
    <property type="entry name" value="Tet_transcr_reg_TetR-rel_C_sf"/>
</dbReference>
<gene>
    <name evidence="6" type="ORF">ABWK59_18545</name>
</gene>
<dbReference type="SUPFAM" id="SSF46689">
    <property type="entry name" value="Homeodomain-like"/>
    <property type="match status" value="1"/>
</dbReference>
<dbReference type="InterPro" id="IPR001647">
    <property type="entry name" value="HTH_TetR"/>
</dbReference>
<evidence type="ECO:0000256" key="2">
    <source>
        <dbReference type="ARBA" id="ARBA00023125"/>
    </source>
</evidence>
<protein>
    <submittedName>
        <fullName evidence="6">TetR/AcrR family transcriptional regulator</fullName>
    </submittedName>
</protein>
<dbReference type="InterPro" id="IPR009057">
    <property type="entry name" value="Homeodomain-like_sf"/>
</dbReference>
<evidence type="ECO:0000256" key="4">
    <source>
        <dbReference type="PROSITE-ProRule" id="PRU00335"/>
    </source>
</evidence>
<dbReference type="GO" id="GO:0000976">
    <property type="term" value="F:transcription cis-regulatory region binding"/>
    <property type="evidence" value="ECO:0007669"/>
    <property type="project" value="TreeGrafter"/>
</dbReference>
<dbReference type="PANTHER" id="PTHR30055">
    <property type="entry name" value="HTH-TYPE TRANSCRIPTIONAL REGULATOR RUTR"/>
    <property type="match status" value="1"/>
</dbReference>
<evidence type="ECO:0000259" key="5">
    <source>
        <dbReference type="PROSITE" id="PS50977"/>
    </source>
</evidence>
<dbReference type="GO" id="GO:0003700">
    <property type="term" value="F:DNA-binding transcription factor activity"/>
    <property type="evidence" value="ECO:0007669"/>
    <property type="project" value="TreeGrafter"/>
</dbReference>
<keyword evidence="1" id="KW-0805">Transcription regulation</keyword>